<accession>A0ACC0UE16</accession>
<reference evidence="1" key="1">
    <citation type="submission" date="2021-03" db="EMBL/GenBank/DDBJ databases">
        <title>Evolutionary priming and transition to the ectomycorrhizal habit in an iconic lineage of mushroom-forming fungi: is preadaptation a requirement?</title>
        <authorList>
            <consortium name="DOE Joint Genome Institute"/>
            <person name="Looney B.P."/>
            <person name="Miyauchi S."/>
            <person name="Morin E."/>
            <person name="Drula E."/>
            <person name="Courty P.E."/>
            <person name="Chicoki N."/>
            <person name="Fauchery L."/>
            <person name="Kohler A."/>
            <person name="Kuo A."/>
            <person name="LaButti K."/>
            <person name="Pangilinan J."/>
            <person name="Lipzen A."/>
            <person name="Riley R."/>
            <person name="Andreopoulos W."/>
            <person name="He G."/>
            <person name="Johnson J."/>
            <person name="Barry K.W."/>
            <person name="Grigoriev I.V."/>
            <person name="Nagy L."/>
            <person name="Hibbett D."/>
            <person name="Henrissat B."/>
            <person name="Matheny P.B."/>
            <person name="Labbe J."/>
            <person name="Martin A.F."/>
        </authorList>
    </citation>
    <scope>NUCLEOTIDE SEQUENCE</scope>
    <source>
        <strain evidence="1">BPL698</strain>
    </source>
</reference>
<evidence type="ECO:0000313" key="1">
    <source>
        <dbReference type="EMBL" id="KAI9509815.1"/>
    </source>
</evidence>
<keyword evidence="2" id="KW-1185">Reference proteome</keyword>
<sequence>MVGRPTPCSPLDLTPAHHFLVSAPSSPPRHTQIRATTLLPCLGPFIIIVHPLAKYTVTMGRQNLAWIRRPKGARPRSQRLLFLSPPPPLYRELPVSLSHTHFRAVHPKPAANRHIRIHRVGGVSKKRKKPTATVCSMAAQLSIDSESFRSSATRVVRKPLWLKSATITRLSAGHAPPRLDTSRRRYQPMTQNSLTSMLPKRASRQAQDTLFVFYFHRPFLASDPEPPPPPPPPPHLFHVSAVTACPIKLKRYFLLSFLKMRDPERGKRDL</sequence>
<evidence type="ECO:0000313" key="2">
    <source>
        <dbReference type="Proteomes" id="UP001207468"/>
    </source>
</evidence>
<name>A0ACC0UE16_9AGAM</name>
<dbReference type="EMBL" id="JAGFNK010000055">
    <property type="protein sequence ID" value="KAI9509815.1"/>
    <property type="molecule type" value="Genomic_DNA"/>
</dbReference>
<gene>
    <name evidence="1" type="ORF">F5148DRAFT_694314</name>
</gene>
<proteinExistence type="predicted"/>
<comment type="caution">
    <text evidence="1">The sequence shown here is derived from an EMBL/GenBank/DDBJ whole genome shotgun (WGS) entry which is preliminary data.</text>
</comment>
<organism evidence="1 2">
    <name type="scientific">Russula earlei</name>
    <dbReference type="NCBI Taxonomy" id="71964"/>
    <lineage>
        <taxon>Eukaryota</taxon>
        <taxon>Fungi</taxon>
        <taxon>Dikarya</taxon>
        <taxon>Basidiomycota</taxon>
        <taxon>Agaricomycotina</taxon>
        <taxon>Agaricomycetes</taxon>
        <taxon>Russulales</taxon>
        <taxon>Russulaceae</taxon>
        <taxon>Russula</taxon>
    </lineage>
</organism>
<protein>
    <submittedName>
        <fullName evidence="1">Uncharacterized protein</fullName>
    </submittedName>
</protein>
<dbReference type="Proteomes" id="UP001207468">
    <property type="component" value="Unassembled WGS sequence"/>
</dbReference>